<protein>
    <submittedName>
        <fullName evidence="2">Uncharacterized protein</fullName>
    </submittedName>
</protein>
<feature type="region of interest" description="Disordered" evidence="1">
    <location>
        <begin position="74"/>
        <end position="112"/>
    </location>
</feature>
<dbReference type="OMA" id="CILWREA"/>
<evidence type="ECO:0000313" key="3">
    <source>
        <dbReference type="Proteomes" id="UP000494040"/>
    </source>
</evidence>
<dbReference type="PANTHER" id="PTHR10773:SF19">
    <property type="match status" value="1"/>
</dbReference>
<keyword evidence="3" id="KW-1185">Reference proteome</keyword>
<evidence type="ECO:0000256" key="1">
    <source>
        <dbReference type="SAM" id="MobiDB-lite"/>
    </source>
</evidence>
<reference evidence="2" key="1">
    <citation type="submission" date="2022-01" db="UniProtKB">
        <authorList>
            <consortium name="EnsemblMetazoa"/>
        </authorList>
    </citation>
    <scope>IDENTIFICATION</scope>
</reference>
<proteinExistence type="predicted"/>
<dbReference type="RefSeq" id="XP_014257000.1">
    <property type="nucleotide sequence ID" value="XM_014401514.2"/>
</dbReference>
<evidence type="ECO:0000313" key="2">
    <source>
        <dbReference type="EnsemblMetazoa" id="XP_014257001.1"/>
    </source>
</evidence>
<dbReference type="EnsemblMetazoa" id="XM_014401515.2">
    <property type="protein sequence ID" value="XP_014257001.1"/>
    <property type="gene ID" value="LOC106670860"/>
</dbReference>
<dbReference type="KEGG" id="clec:106670860"/>
<organism evidence="2 3">
    <name type="scientific">Cimex lectularius</name>
    <name type="common">Bed bug</name>
    <name type="synonym">Acanthia lectularia</name>
    <dbReference type="NCBI Taxonomy" id="79782"/>
    <lineage>
        <taxon>Eukaryota</taxon>
        <taxon>Metazoa</taxon>
        <taxon>Ecdysozoa</taxon>
        <taxon>Arthropoda</taxon>
        <taxon>Hexapoda</taxon>
        <taxon>Insecta</taxon>
        <taxon>Pterygota</taxon>
        <taxon>Neoptera</taxon>
        <taxon>Paraneoptera</taxon>
        <taxon>Hemiptera</taxon>
        <taxon>Heteroptera</taxon>
        <taxon>Panheteroptera</taxon>
        <taxon>Cimicomorpha</taxon>
        <taxon>Cimicidae</taxon>
        <taxon>Cimex</taxon>
    </lineage>
</organism>
<name>A0A8I6S738_CIMLE</name>
<sequence>MGSKRIEFLNKLRDSVYKDGPSTSCSTERRKSCISACDKKSSNDTATENSSNFILTELYLSSDDSDVDPNFLPNETITDSDTEVDEDSPKQYSKGKTTPTNTKATSVFGGGSHATVNPQPELLAPIEAIDSSQPAIPVAVDFTHNDNNNMIIAVSSSISNNVNCSESPKKRYKADPSKWKRNINRSLRLSGQSYMTVKGKLIPAKPMQVANCVNRRGHNGCLEIPEEGRQEIYNNFHSLKTLKDQREFFIRNIQVNDPKRTVSGISRNLKTSVYELTFNNEKYTVCREFFLRTLGISEGLVRGAFKKLNSNGFLDPENRGRKQGFNEAQINFIKEHIKAFPAVQSHYCRKSSEFKYLSSELNIRTMYNLYKEKCQEQNQKPGCFETYRKVFRTYKLTFHKPKKDLCKTCVKFNESSENEQEQNQAAHNGHLGRADSARIRRDEDKKSRG</sequence>
<dbReference type="PANTHER" id="PTHR10773">
    <property type="entry name" value="DNA-DIRECTED RNA POLYMERASES I, II, AND III SUBUNIT RPABC2"/>
    <property type="match status" value="1"/>
</dbReference>
<accession>A0A8I6S738</accession>
<feature type="compositionally biased region" description="Polar residues" evidence="1">
    <location>
        <begin position="90"/>
        <end position="105"/>
    </location>
</feature>
<dbReference type="EnsemblMetazoa" id="XM_014401514.2">
    <property type="protein sequence ID" value="XP_014257000.1"/>
    <property type="gene ID" value="LOC106670860"/>
</dbReference>
<feature type="compositionally biased region" description="Basic and acidic residues" evidence="1">
    <location>
        <begin position="432"/>
        <end position="449"/>
    </location>
</feature>
<dbReference type="RefSeq" id="XP_014257001.1">
    <property type="nucleotide sequence ID" value="XM_014401515.2"/>
</dbReference>
<dbReference type="GeneID" id="106670860"/>
<feature type="region of interest" description="Disordered" evidence="1">
    <location>
        <begin position="417"/>
        <end position="449"/>
    </location>
</feature>
<dbReference type="OrthoDB" id="6599971at2759"/>
<dbReference type="Proteomes" id="UP000494040">
    <property type="component" value="Unassembled WGS sequence"/>
</dbReference>
<dbReference type="AlphaFoldDB" id="A0A8I6S738"/>